<dbReference type="Proteomes" id="UP000000714">
    <property type="component" value="Segment"/>
</dbReference>
<dbReference type="Pfam" id="PF02368">
    <property type="entry name" value="Big_2"/>
    <property type="match status" value="1"/>
</dbReference>
<dbReference type="SUPFAM" id="SSF49373">
    <property type="entry name" value="Invasin/intimin cell-adhesion fragments"/>
    <property type="match status" value="1"/>
</dbReference>
<gene>
    <name evidence="2" type="ORF">KSY1p055</name>
</gene>
<dbReference type="InterPro" id="IPR003343">
    <property type="entry name" value="Big_2"/>
</dbReference>
<dbReference type="GeneID" id="5602012"/>
<protein>
    <submittedName>
        <fullName evidence="2">Gp055</fullName>
    </submittedName>
</protein>
<dbReference type="InterPro" id="IPR008964">
    <property type="entry name" value="Invasin/intimin_cell_adhesion"/>
</dbReference>
<organism evidence="2 3">
    <name type="scientific">Lactococcus phage KSY1</name>
    <dbReference type="NCBI Taxonomy" id="2913972"/>
    <lineage>
        <taxon>Viruses</taxon>
        <taxon>Duplodnaviria</taxon>
        <taxon>Heunggongvirae</taxon>
        <taxon>Uroviricota</taxon>
        <taxon>Caudoviricetes</taxon>
        <taxon>Chopinvirus</taxon>
        <taxon>Chopinvirus KSY1</taxon>
    </lineage>
</organism>
<keyword evidence="3" id="KW-1185">Reference proteome</keyword>
<feature type="domain" description="BIG2" evidence="1">
    <location>
        <begin position="83"/>
        <end position="160"/>
    </location>
</feature>
<evidence type="ECO:0000313" key="2">
    <source>
        <dbReference type="EMBL" id="ABG21598.1"/>
    </source>
</evidence>
<sequence length="167" mass="18065">MVTKYQVKDALRTNKQKVEAELKYNQTFIAQPGLVISEETLKFIQDEIKAMQDYSKALGNLIVDINTSDFKESNKDTIKDPIKVTSVIITPDTATIKIGETTKLNSTVLPDNADNKEVTFKSSNEAVATVDGTGLVTGVSNGEADITVTTTDGSFTKTAKITVNTAV</sequence>
<dbReference type="EMBL" id="DQ535032">
    <property type="protein sequence ID" value="ABG21598.1"/>
    <property type="molecule type" value="Genomic_DNA"/>
</dbReference>
<dbReference type="Gene3D" id="2.60.40.1080">
    <property type="match status" value="1"/>
</dbReference>
<evidence type="ECO:0000259" key="1">
    <source>
        <dbReference type="SMART" id="SM00635"/>
    </source>
</evidence>
<dbReference type="SMART" id="SM00635">
    <property type="entry name" value="BID_2"/>
    <property type="match status" value="1"/>
</dbReference>
<name>A6MAC0_9CAUD</name>
<dbReference type="RefSeq" id="YP_001469054.1">
    <property type="nucleotide sequence ID" value="NC_009817.1"/>
</dbReference>
<dbReference type="KEGG" id="vg:5602012"/>
<accession>A6MAC0</accession>
<reference evidence="2 3" key="1">
    <citation type="journal article" date="2007" name="Virology">
        <title>KSY1, a lactococcal phage with a T7-like transcription.</title>
        <authorList>
            <person name="Chopin A."/>
            <person name="Deveau H."/>
            <person name="Ehrlich S.D."/>
            <person name="Moineau S."/>
            <person name="Chopin M.C."/>
        </authorList>
    </citation>
    <scope>NUCLEOTIDE SEQUENCE</scope>
</reference>
<proteinExistence type="predicted"/>
<evidence type="ECO:0000313" key="3">
    <source>
        <dbReference type="Proteomes" id="UP000000714"/>
    </source>
</evidence>